<comment type="caution">
    <text evidence="4">The sequence shown here is derived from an EMBL/GenBank/DDBJ whole genome shotgun (WGS) entry which is preliminary data.</text>
</comment>
<proteinExistence type="inferred from homology"/>
<dbReference type="InterPro" id="IPR003658">
    <property type="entry name" value="Anti-sigma_ant"/>
</dbReference>
<dbReference type="SUPFAM" id="SSF52091">
    <property type="entry name" value="SpoIIaa-like"/>
    <property type="match status" value="1"/>
</dbReference>
<keyword evidence="5" id="KW-1185">Reference proteome</keyword>
<comment type="similarity">
    <text evidence="1 2">Belongs to the anti-sigma-factor antagonist family.</text>
</comment>
<evidence type="ECO:0000313" key="5">
    <source>
        <dbReference type="Proteomes" id="UP000651728"/>
    </source>
</evidence>
<dbReference type="Proteomes" id="UP000651728">
    <property type="component" value="Unassembled WGS sequence"/>
</dbReference>
<evidence type="ECO:0000256" key="1">
    <source>
        <dbReference type="ARBA" id="ARBA00009013"/>
    </source>
</evidence>
<dbReference type="Gene3D" id="3.30.750.24">
    <property type="entry name" value="STAS domain"/>
    <property type="match status" value="1"/>
</dbReference>
<reference evidence="4 5" key="1">
    <citation type="submission" date="2021-01" db="EMBL/GenBank/DDBJ databases">
        <title>Whole genome shotgun sequence of Microbispora amethystogenes NBRC 101907.</title>
        <authorList>
            <person name="Komaki H."/>
            <person name="Tamura T."/>
        </authorList>
    </citation>
    <scope>NUCLEOTIDE SEQUENCE [LARGE SCALE GENOMIC DNA]</scope>
    <source>
        <strain evidence="4 5">NBRC 101907</strain>
    </source>
</reference>
<name>A0ABQ4FEV6_9ACTN</name>
<feature type="domain" description="STAS" evidence="3">
    <location>
        <begin position="21"/>
        <end position="129"/>
    </location>
</feature>
<protein>
    <recommendedName>
        <fullName evidence="2">Anti-sigma factor antagonist</fullName>
    </recommendedName>
</protein>
<dbReference type="PANTHER" id="PTHR33495">
    <property type="entry name" value="ANTI-SIGMA FACTOR ANTAGONIST TM_1081-RELATED-RELATED"/>
    <property type="match status" value="1"/>
</dbReference>
<dbReference type="NCBIfam" id="TIGR00377">
    <property type="entry name" value="ant_ant_sig"/>
    <property type="match status" value="1"/>
</dbReference>
<dbReference type="InterPro" id="IPR036513">
    <property type="entry name" value="STAS_dom_sf"/>
</dbReference>
<dbReference type="PROSITE" id="PS50801">
    <property type="entry name" value="STAS"/>
    <property type="match status" value="1"/>
</dbReference>
<dbReference type="PANTHER" id="PTHR33495:SF2">
    <property type="entry name" value="ANTI-SIGMA FACTOR ANTAGONIST TM_1081-RELATED"/>
    <property type="match status" value="1"/>
</dbReference>
<dbReference type="CDD" id="cd07043">
    <property type="entry name" value="STAS_anti-anti-sigma_factors"/>
    <property type="match status" value="1"/>
</dbReference>
<accession>A0ABQ4FEV6</accession>
<gene>
    <name evidence="4" type="ORF">Mam01_35200</name>
</gene>
<evidence type="ECO:0000313" key="4">
    <source>
        <dbReference type="EMBL" id="GIH33356.1"/>
    </source>
</evidence>
<evidence type="ECO:0000259" key="3">
    <source>
        <dbReference type="PROSITE" id="PS50801"/>
    </source>
</evidence>
<evidence type="ECO:0000256" key="2">
    <source>
        <dbReference type="RuleBase" id="RU003749"/>
    </source>
</evidence>
<dbReference type="RefSeq" id="WP_204286371.1">
    <property type="nucleotide sequence ID" value="NZ_BAABEJ010000013.1"/>
</dbReference>
<dbReference type="InterPro" id="IPR002645">
    <property type="entry name" value="STAS_dom"/>
</dbReference>
<dbReference type="EMBL" id="BOOB01000024">
    <property type="protein sequence ID" value="GIH33356.1"/>
    <property type="molecule type" value="Genomic_DNA"/>
</dbReference>
<dbReference type="Pfam" id="PF01740">
    <property type="entry name" value="STAS"/>
    <property type="match status" value="1"/>
</dbReference>
<organism evidence="4 5">
    <name type="scientific">Microbispora amethystogenes</name>
    <dbReference type="NCBI Taxonomy" id="1427754"/>
    <lineage>
        <taxon>Bacteria</taxon>
        <taxon>Bacillati</taxon>
        <taxon>Actinomycetota</taxon>
        <taxon>Actinomycetes</taxon>
        <taxon>Streptosporangiales</taxon>
        <taxon>Streptosporangiaceae</taxon>
        <taxon>Microbispora</taxon>
    </lineage>
</organism>
<sequence length="169" mass="17610">MVASLQLELTAAPAKTSATSLTLRHRHLPGTSLITVGGEIDLASSDLLARYVGRVRRPGDTVVFDLTGVSFMDCSGLRVLISAARHAADDAAGVRLAGVRGAPARLLRIVRLDPLLPVYGTVEQALAAACEDAAAGTGDRGESPGAVTGAAAVRSLWTTGHAHHDRQWR</sequence>